<evidence type="ECO:0008006" key="4">
    <source>
        <dbReference type="Google" id="ProtNLM"/>
    </source>
</evidence>
<evidence type="ECO:0000256" key="1">
    <source>
        <dbReference type="ARBA" id="ARBA00022857"/>
    </source>
</evidence>
<dbReference type="RefSeq" id="WP_310035281.1">
    <property type="nucleotide sequence ID" value="NZ_JAVDRL010000019.1"/>
</dbReference>
<evidence type="ECO:0000313" key="2">
    <source>
        <dbReference type="EMBL" id="MDR6534110.1"/>
    </source>
</evidence>
<organism evidence="2 3">
    <name type="scientific">Caulobacter rhizosphaerae</name>
    <dbReference type="NCBI Taxonomy" id="2010972"/>
    <lineage>
        <taxon>Bacteria</taxon>
        <taxon>Pseudomonadati</taxon>
        <taxon>Pseudomonadota</taxon>
        <taxon>Alphaproteobacteria</taxon>
        <taxon>Caulobacterales</taxon>
        <taxon>Caulobacteraceae</taxon>
        <taxon>Caulobacter</taxon>
    </lineage>
</organism>
<dbReference type="Proteomes" id="UP001262754">
    <property type="component" value="Unassembled WGS sequence"/>
</dbReference>
<sequence>MNAILPPLAGPARVRHVIKGQVIEGDSLEYGREPNRFTTPALDVGALVWPRPTPTPAADVPVDEIIDVLVATGDVLKRDASGVLAQAMERSVAAGFYPRDLVETSFAHLGHMFSRASMEFMIAQEIGGKDLLDGWREVTAPSGRSARVRAFPCRLLHVIAGNSPGVAANTVIRGALTKGAHLLKLPSNELFSAPAILAALSEAAPGHPVARSFSAAYWRGGDEAVEGLLFRPQYFDKIVAWGGESTIKGALKYVGPGLELVAFDPKTSISLIGREAFASEAALEAAAEAGAHDATIMNQEACTASRFQFIEGSIEQIDRYCERLQAKLGQARRSASAEPRPIARSLRDEIDGLRDLEDYYRVWGGYEGRGLVIRSDEAVDFYPEGKVVNVVAVERLEDALRHVNVATQTVGVYPPQRKAALRDLLASAGAQRIVSLGAATPEVGLPHDGFYPLHRFVRWVNDEG</sequence>
<evidence type="ECO:0000313" key="3">
    <source>
        <dbReference type="Proteomes" id="UP001262754"/>
    </source>
</evidence>
<dbReference type="SUPFAM" id="SSF53720">
    <property type="entry name" value="ALDH-like"/>
    <property type="match status" value="1"/>
</dbReference>
<protein>
    <recommendedName>
        <fullName evidence="4">Long-chain-fatty-acyl-CoA reductase</fullName>
    </recommendedName>
</protein>
<proteinExistence type="predicted"/>
<dbReference type="EMBL" id="JAVDRL010000019">
    <property type="protein sequence ID" value="MDR6534110.1"/>
    <property type="molecule type" value="Genomic_DNA"/>
</dbReference>
<gene>
    <name evidence="2" type="ORF">J2800_004881</name>
</gene>
<keyword evidence="3" id="KW-1185">Reference proteome</keyword>
<dbReference type="InterPro" id="IPR008670">
    <property type="entry name" value="CoA_reduct_LuxC"/>
</dbReference>
<reference evidence="2 3" key="1">
    <citation type="submission" date="2023-07" db="EMBL/GenBank/DDBJ databases">
        <title>Sorghum-associated microbial communities from plants grown in Nebraska, USA.</title>
        <authorList>
            <person name="Schachtman D."/>
        </authorList>
    </citation>
    <scope>NUCLEOTIDE SEQUENCE [LARGE SCALE GENOMIC DNA]</scope>
    <source>
        <strain evidence="2 3">DS2154</strain>
    </source>
</reference>
<dbReference type="InterPro" id="IPR016161">
    <property type="entry name" value="Ald_DH/histidinol_DH"/>
</dbReference>
<keyword evidence="1" id="KW-0521">NADP</keyword>
<dbReference type="Pfam" id="PF05893">
    <property type="entry name" value="LuxC"/>
    <property type="match status" value="1"/>
</dbReference>
<accession>A0ABU1N6M3</accession>
<comment type="caution">
    <text evidence="2">The sequence shown here is derived from an EMBL/GenBank/DDBJ whole genome shotgun (WGS) entry which is preliminary data.</text>
</comment>
<name>A0ABU1N6M3_9CAUL</name>